<organism evidence="1 2">
    <name type="scientific">Drosophila navojoa</name>
    <name type="common">Fruit fly</name>
    <dbReference type="NCBI Taxonomy" id="7232"/>
    <lineage>
        <taxon>Eukaryota</taxon>
        <taxon>Metazoa</taxon>
        <taxon>Ecdysozoa</taxon>
        <taxon>Arthropoda</taxon>
        <taxon>Hexapoda</taxon>
        <taxon>Insecta</taxon>
        <taxon>Pterygota</taxon>
        <taxon>Neoptera</taxon>
        <taxon>Endopterygota</taxon>
        <taxon>Diptera</taxon>
        <taxon>Brachycera</taxon>
        <taxon>Muscomorpha</taxon>
        <taxon>Ephydroidea</taxon>
        <taxon>Drosophilidae</taxon>
        <taxon>Drosophila</taxon>
    </lineage>
</organism>
<dbReference type="EMBL" id="LSRL02000068">
    <property type="protein sequence ID" value="TDG45900.1"/>
    <property type="molecule type" value="Genomic_DNA"/>
</dbReference>
<evidence type="ECO:0000313" key="1">
    <source>
        <dbReference type="EMBL" id="TDG45900.1"/>
    </source>
</evidence>
<dbReference type="Proteomes" id="UP000295192">
    <property type="component" value="Unassembled WGS sequence"/>
</dbReference>
<comment type="caution">
    <text evidence="1">The sequence shown here is derived from an EMBL/GenBank/DDBJ whole genome shotgun (WGS) entry which is preliminary data.</text>
</comment>
<keyword evidence="2" id="KW-1185">Reference proteome</keyword>
<dbReference type="AlphaFoldDB" id="A0A484BD15"/>
<protein>
    <submittedName>
        <fullName evidence="1">Uncharacterized protein</fullName>
    </submittedName>
</protein>
<accession>A0A484BD15</accession>
<name>A0A484BD15_DRONA</name>
<reference evidence="1 2" key="1">
    <citation type="journal article" date="2019" name="J. Hered.">
        <title>An Improved Genome Assembly for Drosophila navojoa, the Basal Species in the mojavensis Cluster.</title>
        <authorList>
            <person name="Vanderlinde T."/>
            <person name="Dupim E.G."/>
            <person name="Nazario-Yepiz N.O."/>
            <person name="Carvalho A.B."/>
        </authorList>
    </citation>
    <scope>NUCLEOTIDE SEQUENCE [LARGE SCALE GENOMIC DNA]</scope>
    <source>
        <strain evidence="1">Navoj_Jal97</strain>
        <tissue evidence="1">Whole organism</tissue>
    </source>
</reference>
<evidence type="ECO:0000313" key="2">
    <source>
        <dbReference type="Proteomes" id="UP000295192"/>
    </source>
</evidence>
<gene>
    <name evidence="1" type="ORF">AWZ03_007620</name>
</gene>
<proteinExistence type="predicted"/>
<sequence length="122" mass="13445">MPTLSAQSAKLHRHRHLHPGAATSWQIKWVPLALATEWLQLCDESCEDVRRQALQLRQHCICMCCNDEADADAADVVGCVQPMSRTSAEAETDEVNSDAGDDEPYYVTLSRCLAQGSELSVS</sequence>